<proteinExistence type="predicted"/>
<organism evidence="1 2">
    <name type="scientific">Nephila pilipes</name>
    <name type="common">Giant wood spider</name>
    <name type="synonym">Nephila maculata</name>
    <dbReference type="NCBI Taxonomy" id="299642"/>
    <lineage>
        <taxon>Eukaryota</taxon>
        <taxon>Metazoa</taxon>
        <taxon>Ecdysozoa</taxon>
        <taxon>Arthropoda</taxon>
        <taxon>Chelicerata</taxon>
        <taxon>Arachnida</taxon>
        <taxon>Araneae</taxon>
        <taxon>Araneomorphae</taxon>
        <taxon>Entelegynae</taxon>
        <taxon>Araneoidea</taxon>
        <taxon>Nephilidae</taxon>
        <taxon>Nephila</taxon>
    </lineage>
</organism>
<sequence length="106" mass="11947">MSPNQKENALSLNALHLRCNSTIFILHWVHGKKVLNKIPALIGGIDNLAPLCLKKGIKFLENVLVAPERTKMMWRMKAIELVEADCSKRATSASGCRRYGNWYRPG</sequence>
<evidence type="ECO:0000313" key="1">
    <source>
        <dbReference type="EMBL" id="GFU45778.1"/>
    </source>
</evidence>
<keyword evidence="2" id="KW-1185">Reference proteome</keyword>
<reference evidence="1" key="1">
    <citation type="submission" date="2020-08" db="EMBL/GenBank/DDBJ databases">
        <title>Multicomponent nature underlies the extraordinary mechanical properties of spider dragline silk.</title>
        <authorList>
            <person name="Kono N."/>
            <person name="Nakamura H."/>
            <person name="Mori M."/>
            <person name="Yoshida Y."/>
            <person name="Ohtoshi R."/>
            <person name="Malay A.D."/>
            <person name="Moran D.A.P."/>
            <person name="Tomita M."/>
            <person name="Numata K."/>
            <person name="Arakawa K."/>
        </authorList>
    </citation>
    <scope>NUCLEOTIDE SEQUENCE</scope>
</reference>
<dbReference type="EMBL" id="BMAW01132856">
    <property type="protein sequence ID" value="GFU45778.1"/>
    <property type="molecule type" value="Genomic_DNA"/>
</dbReference>
<comment type="caution">
    <text evidence="1">The sequence shown here is derived from an EMBL/GenBank/DDBJ whole genome shotgun (WGS) entry which is preliminary data.</text>
</comment>
<evidence type="ECO:0000313" key="2">
    <source>
        <dbReference type="Proteomes" id="UP000887013"/>
    </source>
</evidence>
<accession>A0A8X6UT71</accession>
<gene>
    <name evidence="1" type="ORF">NPIL_372401</name>
</gene>
<protein>
    <submittedName>
        <fullName evidence="1">Uncharacterized protein</fullName>
    </submittedName>
</protein>
<name>A0A8X6UT71_NEPPI</name>
<dbReference type="Proteomes" id="UP000887013">
    <property type="component" value="Unassembled WGS sequence"/>
</dbReference>
<dbReference type="AlphaFoldDB" id="A0A8X6UT71"/>